<organism evidence="1 2">
    <name type="scientific">Araneus ventricosus</name>
    <name type="common">Orbweaver spider</name>
    <name type="synonym">Epeira ventricosa</name>
    <dbReference type="NCBI Taxonomy" id="182803"/>
    <lineage>
        <taxon>Eukaryota</taxon>
        <taxon>Metazoa</taxon>
        <taxon>Ecdysozoa</taxon>
        <taxon>Arthropoda</taxon>
        <taxon>Chelicerata</taxon>
        <taxon>Arachnida</taxon>
        <taxon>Araneae</taxon>
        <taxon>Araneomorphae</taxon>
        <taxon>Entelegynae</taxon>
        <taxon>Araneoidea</taxon>
        <taxon>Araneidae</taxon>
        <taxon>Araneus</taxon>
    </lineage>
</organism>
<gene>
    <name evidence="1" type="ORF">AVEN_104370_1</name>
</gene>
<accession>A0A4Y2PRI5</accession>
<proteinExistence type="predicted"/>
<feature type="non-terminal residue" evidence="1">
    <location>
        <position position="1"/>
    </location>
</feature>
<sequence length="62" mass="6628">GQGSGFIQMIPCESRPVEKTIKGPCSDHKIIVSVDRLGSPLESLFGVLSAVRASKLLDAERC</sequence>
<dbReference type="AlphaFoldDB" id="A0A4Y2PRI5"/>
<comment type="caution">
    <text evidence="1">The sequence shown here is derived from an EMBL/GenBank/DDBJ whole genome shotgun (WGS) entry which is preliminary data.</text>
</comment>
<keyword evidence="2" id="KW-1185">Reference proteome</keyword>
<protein>
    <submittedName>
        <fullName evidence="1">Uncharacterized protein</fullName>
    </submittedName>
</protein>
<evidence type="ECO:0000313" key="2">
    <source>
        <dbReference type="Proteomes" id="UP000499080"/>
    </source>
</evidence>
<dbReference type="Proteomes" id="UP000499080">
    <property type="component" value="Unassembled WGS sequence"/>
</dbReference>
<dbReference type="EMBL" id="BGPR01134551">
    <property type="protein sequence ID" value="GBN53722.1"/>
    <property type="molecule type" value="Genomic_DNA"/>
</dbReference>
<reference evidence="1 2" key="1">
    <citation type="journal article" date="2019" name="Sci. Rep.">
        <title>Orb-weaving spider Araneus ventricosus genome elucidates the spidroin gene catalogue.</title>
        <authorList>
            <person name="Kono N."/>
            <person name="Nakamura H."/>
            <person name="Ohtoshi R."/>
            <person name="Moran D.A.P."/>
            <person name="Shinohara A."/>
            <person name="Yoshida Y."/>
            <person name="Fujiwara M."/>
            <person name="Mori M."/>
            <person name="Tomita M."/>
            <person name="Arakawa K."/>
        </authorList>
    </citation>
    <scope>NUCLEOTIDE SEQUENCE [LARGE SCALE GENOMIC DNA]</scope>
</reference>
<evidence type="ECO:0000313" key="1">
    <source>
        <dbReference type="EMBL" id="GBN53722.1"/>
    </source>
</evidence>
<name>A0A4Y2PRI5_ARAVE</name>